<dbReference type="Pfam" id="PF09836">
    <property type="entry name" value="DUF2063"/>
    <property type="match status" value="1"/>
</dbReference>
<proteinExistence type="predicted"/>
<evidence type="ECO:0000259" key="1">
    <source>
        <dbReference type="Pfam" id="PF09836"/>
    </source>
</evidence>
<dbReference type="Gene3D" id="1.10.150.690">
    <property type="entry name" value="DUF2063"/>
    <property type="match status" value="1"/>
</dbReference>
<dbReference type="AlphaFoldDB" id="A0A1I4QN61"/>
<dbReference type="Proteomes" id="UP000199144">
    <property type="component" value="Unassembled WGS sequence"/>
</dbReference>
<keyword evidence="3" id="KW-1185">Reference proteome</keyword>
<dbReference type="EMBL" id="FOTQ01000007">
    <property type="protein sequence ID" value="SFM41145.1"/>
    <property type="molecule type" value="Genomic_DNA"/>
</dbReference>
<reference evidence="2 3" key="1">
    <citation type="submission" date="2016-10" db="EMBL/GenBank/DDBJ databases">
        <authorList>
            <person name="de Groot N.N."/>
        </authorList>
    </citation>
    <scope>NUCLEOTIDE SEQUENCE [LARGE SCALE GENOMIC DNA]</scope>
    <source>
        <strain evidence="2 3">DSM 15283</strain>
    </source>
</reference>
<evidence type="ECO:0000313" key="3">
    <source>
        <dbReference type="Proteomes" id="UP000199144"/>
    </source>
</evidence>
<gene>
    <name evidence="2" type="ORF">SAMN04488042_10744</name>
</gene>
<accession>A0A1I4QN61</accession>
<dbReference type="InterPro" id="IPR018640">
    <property type="entry name" value="DUF2063"/>
</dbReference>
<protein>
    <submittedName>
        <fullName evidence="2">Putative DNA-binding domain-containing protein</fullName>
    </submittedName>
</protein>
<dbReference type="InterPro" id="IPR044922">
    <property type="entry name" value="DUF2063_N_sf"/>
</dbReference>
<sequence>MTVSQTIFRAALLDPDKDRPNGLEDAKGRLARKRFDVYRNNVAVSLTEALETGFPAITKLLGEENFKAISGVFLRQHPPSSPLMMHYGQEFPSFLVEFEPLAHLGYLGDVAALELALRRAYHAADAAPIDPATLAAITPLELSDVSFSFAPAVAIVTSDWPIYGIWAFNMRNGPKPTAKPESILVLRPAFDPEPHLLTPAEASCMRSLLGGATLGDAAEQAALVDTGFNLGPLLTQLLTGNAITKITTKN</sequence>
<name>A0A1I4QN61_9RHOB</name>
<feature type="domain" description="Putative DNA-binding" evidence="1">
    <location>
        <begin position="5"/>
        <end position="95"/>
    </location>
</feature>
<dbReference type="RefSeq" id="WP_093094760.1">
    <property type="nucleotide sequence ID" value="NZ_FOTQ01000007.1"/>
</dbReference>
<organism evidence="2 3">
    <name type="scientific">Shimia aestuarii</name>
    <dbReference type="NCBI Taxonomy" id="254406"/>
    <lineage>
        <taxon>Bacteria</taxon>
        <taxon>Pseudomonadati</taxon>
        <taxon>Pseudomonadota</taxon>
        <taxon>Alphaproteobacteria</taxon>
        <taxon>Rhodobacterales</taxon>
        <taxon>Roseobacteraceae</taxon>
    </lineage>
</organism>
<dbReference type="STRING" id="254406.SAMN04488042_10744"/>
<dbReference type="GO" id="GO:0003677">
    <property type="term" value="F:DNA binding"/>
    <property type="evidence" value="ECO:0007669"/>
    <property type="project" value="UniProtKB-KW"/>
</dbReference>
<keyword evidence="2" id="KW-0238">DNA-binding</keyword>
<dbReference type="OrthoDB" id="4146344at2"/>
<evidence type="ECO:0000313" key="2">
    <source>
        <dbReference type="EMBL" id="SFM41145.1"/>
    </source>
</evidence>